<dbReference type="EMBL" id="CM018034">
    <property type="protein sequence ID" value="KAA8544131.1"/>
    <property type="molecule type" value="Genomic_DNA"/>
</dbReference>
<gene>
    <name evidence="1" type="ORF">F0562_022143</name>
</gene>
<dbReference type="AlphaFoldDB" id="A0A5J5BSF7"/>
<sequence length="67" mass="7033">MVVVNLGVIRVGDGCDGDVGDGRYKLVIGNVSVVHSGQHCSVTQIVFMISDLGTVTASLDAEKRKSE</sequence>
<protein>
    <submittedName>
        <fullName evidence="1">Uncharacterized protein</fullName>
    </submittedName>
</protein>
<proteinExistence type="predicted"/>
<reference evidence="1 2" key="1">
    <citation type="submission" date="2019-09" db="EMBL/GenBank/DDBJ databases">
        <title>A chromosome-level genome assembly of the Chinese tupelo Nyssa sinensis.</title>
        <authorList>
            <person name="Yang X."/>
            <person name="Kang M."/>
            <person name="Yang Y."/>
            <person name="Xiong H."/>
            <person name="Wang M."/>
            <person name="Zhang Z."/>
            <person name="Wang Z."/>
            <person name="Wu H."/>
            <person name="Ma T."/>
            <person name="Liu J."/>
            <person name="Xi Z."/>
        </authorList>
    </citation>
    <scope>NUCLEOTIDE SEQUENCE [LARGE SCALE GENOMIC DNA]</scope>
    <source>
        <strain evidence="1">J267</strain>
        <tissue evidence="1">Leaf</tissue>
    </source>
</reference>
<organism evidence="1 2">
    <name type="scientific">Nyssa sinensis</name>
    <dbReference type="NCBI Taxonomy" id="561372"/>
    <lineage>
        <taxon>Eukaryota</taxon>
        <taxon>Viridiplantae</taxon>
        <taxon>Streptophyta</taxon>
        <taxon>Embryophyta</taxon>
        <taxon>Tracheophyta</taxon>
        <taxon>Spermatophyta</taxon>
        <taxon>Magnoliopsida</taxon>
        <taxon>eudicotyledons</taxon>
        <taxon>Gunneridae</taxon>
        <taxon>Pentapetalae</taxon>
        <taxon>asterids</taxon>
        <taxon>Cornales</taxon>
        <taxon>Nyssaceae</taxon>
        <taxon>Nyssa</taxon>
    </lineage>
</organism>
<evidence type="ECO:0000313" key="2">
    <source>
        <dbReference type="Proteomes" id="UP000325577"/>
    </source>
</evidence>
<keyword evidence="2" id="KW-1185">Reference proteome</keyword>
<evidence type="ECO:0000313" key="1">
    <source>
        <dbReference type="EMBL" id="KAA8544131.1"/>
    </source>
</evidence>
<accession>A0A5J5BSF7</accession>
<dbReference type="Proteomes" id="UP000325577">
    <property type="component" value="Linkage Group LG11"/>
</dbReference>
<name>A0A5J5BSF7_9ASTE</name>